<dbReference type="SUPFAM" id="SSF52279">
    <property type="entry name" value="Beta-D-glucan exohydrolase, C-terminal domain"/>
    <property type="match status" value="1"/>
</dbReference>
<evidence type="ECO:0000313" key="6">
    <source>
        <dbReference type="EMBL" id="MBP2178693.1"/>
    </source>
</evidence>
<dbReference type="InterPro" id="IPR036962">
    <property type="entry name" value="Glyco_hydro_3_N_sf"/>
</dbReference>
<dbReference type="Pfam" id="PF01915">
    <property type="entry name" value="Glyco_hydro_3_C"/>
    <property type="match status" value="1"/>
</dbReference>
<evidence type="ECO:0000256" key="2">
    <source>
        <dbReference type="ARBA" id="ARBA00022801"/>
    </source>
</evidence>
<dbReference type="InterPro" id="IPR026891">
    <property type="entry name" value="Fn3-like"/>
</dbReference>
<sequence length="804" mass="85837">MRITELVPGLDLDTKAALLAGRDVWTLPAVAEIGLGSLVMSDGPVGVRGVHWTADDPSVTLPSPTALAATWDSALAERAGRLLAQEARRKDVHVLLAPTVNLHRTPVGGRHFECYSEDPLLTGTIGAGFVRGVQSGGVAAAVKHFVANDSETDRFTVDVRADERTLRELYLAPFEQIVAEARPWAVMAAYNGVNGSLMTENDRLCNGILRDEWGFDGIVVSDWLAARHTTRGANGGLDVAMPGPKTVFGKRLARAVRAGEVAEETVDAMVARVLLLASRVGALDGFPAPADHSTLDGTELAREIARRSFVLLRNENSVLPLTKPRRIAVLGQAATEARILGGGSATVFPSSVVSPLEGLRAAAPDGVEISHAVGADPRTTLRPALDGFLLETVVRDKDQHVLGRYPLGEGAVSWIGDLPRGLSAKRIGTVAITGTFVPSVSGQHLLSCTGAGDLRFTVGRRTLFDGKHLPDGEDLVTAIMSTKEKRFALDFTAGDAVEVELVYEPPALPEEDEGFAWISFGIGHSAPSASEDELLDEAAALAAGADVAVVVVATTPEVETEGVDRTSLALPGRQDELVARVAAVNPNTVVVVNAGSPVEMPWTDEVAAVLLTWFPGQAGGTALADVVFGNEEPGGRLPTTWPTRMADSPVLRVRPEGGVLPYEEGVFIGYRAWDRSGRTPAYWFGHGLGYTTWTYESATVEPDGVRVRVTNSGDRPGREVVQVYLRSSEEDRPRRWLAGFAVVSAAPGESVEAVIPLPERAFATWTDDGWHVRPGDYPVDIGHALDDIRLTTLTRCWRPGCRAV</sequence>
<comment type="caution">
    <text evidence="6">The sequence shown here is derived from an EMBL/GenBank/DDBJ whole genome shotgun (WGS) entry which is preliminary data.</text>
</comment>
<dbReference type="GO" id="GO:0008422">
    <property type="term" value="F:beta-glucosidase activity"/>
    <property type="evidence" value="ECO:0007669"/>
    <property type="project" value="UniProtKB-EC"/>
</dbReference>
<dbReference type="Proteomes" id="UP000741013">
    <property type="component" value="Unassembled WGS sequence"/>
</dbReference>
<dbReference type="Pfam" id="PF00933">
    <property type="entry name" value="Glyco_hydro_3"/>
    <property type="match status" value="1"/>
</dbReference>
<dbReference type="RefSeq" id="WP_209662319.1">
    <property type="nucleotide sequence ID" value="NZ_JAGGMS010000001.1"/>
</dbReference>
<accession>A0ABS4PH48</accession>
<dbReference type="InterPro" id="IPR013783">
    <property type="entry name" value="Ig-like_fold"/>
</dbReference>
<organism evidence="6 7">
    <name type="scientific">Amycolatopsis magusensis</name>
    <dbReference type="NCBI Taxonomy" id="882444"/>
    <lineage>
        <taxon>Bacteria</taxon>
        <taxon>Bacillati</taxon>
        <taxon>Actinomycetota</taxon>
        <taxon>Actinomycetes</taxon>
        <taxon>Pseudonocardiales</taxon>
        <taxon>Pseudonocardiaceae</taxon>
        <taxon>Amycolatopsis</taxon>
    </lineage>
</organism>
<keyword evidence="7" id="KW-1185">Reference proteome</keyword>
<evidence type="ECO:0000256" key="4">
    <source>
        <dbReference type="RuleBase" id="RU361161"/>
    </source>
</evidence>
<dbReference type="InterPro" id="IPR036881">
    <property type="entry name" value="Glyco_hydro_3_C_sf"/>
</dbReference>
<dbReference type="InterPro" id="IPR017853">
    <property type="entry name" value="GH"/>
</dbReference>
<dbReference type="Gene3D" id="3.20.20.300">
    <property type="entry name" value="Glycoside hydrolase, family 3, N-terminal domain"/>
    <property type="match status" value="1"/>
</dbReference>
<dbReference type="PROSITE" id="PS00775">
    <property type="entry name" value="GLYCOSYL_HYDROL_F3"/>
    <property type="match status" value="1"/>
</dbReference>
<evidence type="ECO:0000259" key="5">
    <source>
        <dbReference type="PROSITE" id="PS51820"/>
    </source>
</evidence>
<keyword evidence="3" id="KW-0119">Carbohydrate metabolism</keyword>
<dbReference type="EC" id="3.2.1.21" evidence="6"/>
<dbReference type="PROSITE" id="PS51820">
    <property type="entry name" value="PA14"/>
    <property type="match status" value="1"/>
</dbReference>
<proteinExistence type="inferred from homology"/>
<dbReference type="SMART" id="SM01217">
    <property type="entry name" value="Fn3_like"/>
    <property type="match status" value="1"/>
</dbReference>
<comment type="similarity">
    <text evidence="1 4">Belongs to the glycosyl hydrolase 3 family.</text>
</comment>
<feature type="domain" description="PA14" evidence="5">
    <location>
        <begin position="383"/>
        <end position="539"/>
    </location>
</feature>
<dbReference type="Gene3D" id="3.40.50.1700">
    <property type="entry name" value="Glycoside hydrolase family 3 C-terminal domain"/>
    <property type="match status" value="1"/>
</dbReference>
<evidence type="ECO:0000313" key="7">
    <source>
        <dbReference type="Proteomes" id="UP000741013"/>
    </source>
</evidence>
<evidence type="ECO:0000256" key="1">
    <source>
        <dbReference type="ARBA" id="ARBA00005336"/>
    </source>
</evidence>
<keyword evidence="4 6" id="KW-0326">Glycosidase</keyword>
<dbReference type="SUPFAM" id="SSF51445">
    <property type="entry name" value="(Trans)glycosidases"/>
    <property type="match status" value="1"/>
</dbReference>
<reference evidence="6 7" key="1">
    <citation type="submission" date="2021-03" db="EMBL/GenBank/DDBJ databases">
        <title>Sequencing the genomes of 1000 actinobacteria strains.</title>
        <authorList>
            <person name="Klenk H.-P."/>
        </authorList>
    </citation>
    <scope>NUCLEOTIDE SEQUENCE [LARGE SCALE GENOMIC DNA]</scope>
    <source>
        <strain evidence="6 7">DSM 45510</strain>
    </source>
</reference>
<dbReference type="InterPro" id="IPR002772">
    <property type="entry name" value="Glyco_hydro_3_C"/>
</dbReference>
<dbReference type="Gene3D" id="2.60.120.260">
    <property type="entry name" value="Galactose-binding domain-like"/>
    <property type="match status" value="1"/>
</dbReference>
<dbReference type="InterPro" id="IPR050288">
    <property type="entry name" value="Cellulose_deg_GH3"/>
</dbReference>
<keyword evidence="2 4" id="KW-0378">Hydrolase</keyword>
<dbReference type="PRINTS" id="PR00133">
    <property type="entry name" value="GLHYDRLASE3"/>
</dbReference>
<gene>
    <name evidence="6" type="ORF">JOM49_000219</name>
</gene>
<evidence type="ECO:0000256" key="3">
    <source>
        <dbReference type="ARBA" id="ARBA00023277"/>
    </source>
</evidence>
<dbReference type="Gene3D" id="2.60.40.10">
    <property type="entry name" value="Immunoglobulins"/>
    <property type="match status" value="1"/>
</dbReference>
<dbReference type="PANTHER" id="PTHR42715">
    <property type="entry name" value="BETA-GLUCOSIDASE"/>
    <property type="match status" value="1"/>
</dbReference>
<dbReference type="EMBL" id="JAGGMS010000001">
    <property type="protein sequence ID" value="MBP2178693.1"/>
    <property type="molecule type" value="Genomic_DNA"/>
</dbReference>
<dbReference type="Pfam" id="PF14310">
    <property type="entry name" value="Fn3-like"/>
    <property type="match status" value="1"/>
</dbReference>
<dbReference type="PANTHER" id="PTHR42715:SF10">
    <property type="entry name" value="BETA-GLUCOSIDASE"/>
    <property type="match status" value="1"/>
</dbReference>
<protein>
    <submittedName>
        <fullName evidence="6">Beta-glucosidase</fullName>
        <ecNumber evidence="6">3.2.1.21</ecNumber>
    </submittedName>
</protein>
<dbReference type="InterPro" id="IPR001764">
    <property type="entry name" value="Glyco_hydro_3_N"/>
</dbReference>
<dbReference type="InterPro" id="IPR037524">
    <property type="entry name" value="PA14/GLEYA"/>
</dbReference>
<dbReference type="InterPro" id="IPR019800">
    <property type="entry name" value="Glyco_hydro_3_AS"/>
</dbReference>
<name>A0ABS4PH48_9PSEU</name>